<feature type="compositionally biased region" description="Low complexity" evidence="1">
    <location>
        <begin position="524"/>
        <end position="536"/>
    </location>
</feature>
<feature type="transmembrane region" description="Helical" evidence="2">
    <location>
        <begin position="763"/>
        <end position="783"/>
    </location>
</feature>
<dbReference type="VEuPathDB" id="PlasmoDB:PVLDE_1100010"/>
<feature type="compositionally biased region" description="Low complexity" evidence="1">
    <location>
        <begin position="574"/>
        <end position="607"/>
    </location>
</feature>
<dbReference type="AlphaFoldDB" id="A0A6V7TCZ2"/>
<dbReference type="Proteomes" id="UP000515697">
    <property type="component" value="Chromosome PVSEL_14"/>
</dbReference>
<evidence type="ECO:0000256" key="2">
    <source>
        <dbReference type="SAM" id="Phobius"/>
    </source>
</evidence>
<dbReference type="VEuPathDB" id="PlasmoDB:PVBDA_0800050"/>
<dbReference type="VEuPathDB" id="PlasmoDB:PVVCY_0500090"/>
<gene>
    <name evidence="3" type="ORF">PVSEL_1400010</name>
</gene>
<reference evidence="3 4" key="1">
    <citation type="submission" date="2020-08" db="EMBL/GenBank/DDBJ databases">
        <authorList>
            <person name="Ramaprasad A."/>
        </authorList>
    </citation>
    <scope>NUCLEOTIDE SEQUENCE [LARGE SCALE GENOMIC DNA]</scope>
</reference>
<dbReference type="InterPro" id="IPR006477">
    <property type="entry name" value="Yir_bir_cir"/>
</dbReference>
<evidence type="ECO:0000256" key="1">
    <source>
        <dbReference type="SAM" id="MobiDB-lite"/>
    </source>
</evidence>
<keyword evidence="2" id="KW-1133">Transmembrane helix</keyword>
<keyword evidence="2" id="KW-0812">Transmembrane</keyword>
<keyword evidence="2" id="KW-0472">Membrane</keyword>
<dbReference type="VEuPathDB" id="PlasmoDB:PVSEL_1400010"/>
<dbReference type="VEuPathDB" id="PlasmoDB:PVVCY_0200030"/>
<dbReference type="EMBL" id="LR865435">
    <property type="protein sequence ID" value="CAD2112489.1"/>
    <property type="molecule type" value="Genomic_DNA"/>
</dbReference>
<dbReference type="Pfam" id="PF06022">
    <property type="entry name" value="Cir_Bir_Yir"/>
    <property type="match status" value="1"/>
</dbReference>
<feature type="region of interest" description="Disordered" evidence="1">
    <location>
        <begin position="246"/>
        <end position="416"/>
    </location>
</feature>
<sequence>MDHKQLCEKFLDADTFYDGKNANITLEEIKKKQGFDEYCRNRACDTRKKIIGALSAYLFMKTRGKGIYDQYDEFFLMWLSDKLFEIAKDEDKAQSKSITLNEAYDKYLKNNIQNGSYWSFLDSKKGLKEANIRYMKDFYKLLNHICKTIVYYKPNDDGIKNLIINSTNCSNQYLSLYNSVPKCNSYHHLLDNLKDIYDKFRNPVHKEIKKKKPQLAGHIQTLTTPDGVEMKLAINFKTFDFSNQKCKSKTKKKSTKPKETSPPSPQPLHVSSSQDNTKLQEPQESRKIDQNGPNDTKTEQNALDSKNLNADGGGGEKEDPNRGKGSESTNIGDSGDRSVGVQGDQGKSSDRTGGAGGILDGGPSDQGSKSGESGSGAGGGKDSGGGVPGSGGNGGLNDGPKEPGDQDVTDPLGKSNRDWLGNWEINFSPMSYIPRVSDIYETSKNILISATDKISDTYTNTAGIVKGAYDSTVDNVKNAYNNTMASITDAYNNAMTSITDAYDRTTNYIGNAVNSVTSQLNPFSTSQSDDNQSGSNSLGGGTDTSNHSQPNPPLPPPPSPSLSVTPPSTPPSTPQSTPQSTSQPTPQPTPQLSQAPSPSQQHSNQAQDKLQITVQNGTSNTLQQPDPNTGKGVQTMTITKATLSSSSTNPSITGSGITAGIVVKMSEKSSIWCIGSNKKCDVLSIGIISISIFAFLTIMYKYLSFGSAKNSKKKKSMKRVIKYGDGTRKTQIIIKSCDRNKYLKPIINSVVRKKDPTINIYKLMQADPVPFINVFFLLIFFVYKKKLNYLEL</sequence>
<feature type="compositionally biased region" description="Polar residues" evidence="1">
    <location>
        <begin position="291"/>
        <end position="308"/>
    </location>
</feature>
<evidence type="ECO:0000313" key="3">
    <source>
        <dbReference type="EMBL" id="CAD2112489.1"/>
    </source>
</evidence>
<dbReference type="VEuPathDB" id="PlasmoDB:PVBDA_1400020"/>
<dbReference type="VEuPathDB" id="PlasmoDB:PVPCR_0200060"/>
<proteinExistence type="predicted"/>
<organism evidence="3 4">
    <name type="scientific">Plasmodium vinckei</name>
    <dbReference type="NCBI Taxonomy" id="5860"/>
    <lineage>
        <taxon>Eukaryota</taxon>
        <taxon>Sar</taxon>
        <taxon>Alveolata</taxon>
        <taxon>Apicomplexa</taxon>
        <taxon>Aconoidasida</taxon>
        <taxon>Haemosporida</taxon>
        <taxon>Plasmodiidae</taxon>
        <taxon>Plasmodium</taxon>
        <taxon>Plasmodium (Vinckeia)</taxon>
    </lineage>
</organism>
<evidence type="ECO:0000313" key="4">
    <source>
        <dbReference type="Proteomes" id="UP000515697"/>
    </source>
</evidence>
<feature type="region of interest" description="Disordered" evidence="1">
    <location>
        <begin position="520"/>
        <end position="607"/>
    </location>
</feature>
<feature type="transmembrane region" description="Helical" evidence="2">
    <location>
        <begin position="682"/>
        <end position="703"/>
    </location>
</feature>
<accession>A0A6V7TCZ2</accession>
<feature type="compositionally biased region" description="Basic residues" evidence="1">
    <location>
        <begin position="246"/>
        <end position="255"/>
    </location>
</feature>
<feature type="compositionally biased region" description="Pro residues" evidence="1">
    <location>
        <begin position="550"/>
        <end position="560"/>
    </location>
</feature>
<feature type="compositionally biased region" description="Polar residues" evidence="1">
    <location>
        <begin position="269"/>
        <end position="280"/>
    </location>
</feature>
<protein>
    <submittedName>
        <fullName evidence="3">CIR protein PIR protein</fullName>
    </submittedName>
</protein>
<dbReference type="VEuPathDB" id="PlasmoDB:PVPCR_0500040"/>
<dbReference type="Gene3D" id="1.20.120.20">
    <property type="entry name" value="Apolipoprotein"/>
    <property type="match status" value="1"/>
</dbReference>
<feature type="compositionally biased region" description="Gly residues" evidence="1">
    <location>
        <begin position="373"/>
        <end position="397"/>
    </location>
</feature>
<name>A0A6V7TCZ2_PLAVN</name>
<feature type="compositionally biased region" description="Basic and acidic residues" evidence="1">
    <location>
        <begin position="314"/>
        <end position="325"/>
    </location>
</feature>